<reference evidence="1" key="1">
    <citation type="submission" date="2016-12" db="EMBL/GenBank/DDBJ databases">
        <title>Discovery of methanogenic haloarchaea.</title>
        <authorList>
            <person name="Sorokin D.Y."/>
            <person name="Makarova K.S."/>
            <person name="Abbas B."/>
            <person name="Ferrer M."/>
            <person name="Golyshin P.N."/>
        </authorList>
    </citation>
    <scope>NUCLEOTIDE SEQUENCE [LARGE SCALE GENOMIC DNA]</scope>
    <source>
        <strain evidence="1">HMET1</strain>
    </source>
</reference>
<sequence length="205" mass="23439">MSSSEKLNLDKSKVSFKEIKKLITEVKNLTNLNISKVILVNGENKISSTTGKIELTFSKYASWSLIAKTLINISEIDNNAEHEISMELKYDKIEKYEKEGYVVVSYGKIEGDYYKVIFEIPFSSPSALKKMALSIYNSDQEIKKDILWDGGDKRLIKLCKELKNLNWKVSTIKFVNGKNLELNLSNQGKTAKETKEKIIKKTKEN</sequence>
<comment type="caution">
    <text evidence="1">The sequence shown here is derived from an EMBL/GenBank/DDBJ whole genome shotgun (WGS) entry which is preliminary data.</text>
</comment>
<proteinExistence type="predicted"/>
<dbReference type="AlphaFoldDB" id="A0A1Q6DX99"/>
<protein>
    <submittedName>
        <fullName evidence="1">Uncharacterized protein</fullName>
    </submittedName>
</protein>
<keyword evidence="2" id="KW-1185">Reference proteome</keyword>
<dbReference type="Proteomes" id="UP000185744">
    <property type="component" value="Unassembled WGS sequence"/>
</dbReference>
<dbReference type="STRING" id="1903181.BTN85_1489"/>
<evidence type="ECO:0000313" key="1">
    <source>
        <dbReference type="EMBL" id="OKY78983.1"/>
    </source>
</evidence>
<dbReference type="InParanoid" id="A0A1Q6DX99"/>
<gene>
    <name evidence="1" type="ORF">BTN85_1489</name>
</gene>
<evidence type="ECO:0000313" key="2">
    <source>
        <dbReference type="Proteomes" id="UP000185744"/>
    </source>
</evidence>
<dbReference type="EMBL" id="MSDW01000001">
    <property type="protein sequence ID" value="OKY78983.1"/>
    <property type="molecule type" value="Genomic_DNA"/>
</dbReference>
<name>A0A1Q6DX99_METT1</name>
<accession>A0A1Q6DX99</accession>
<organism evidence="1 2">
    <name type="scientific">Methanohalarchaeum thermophilum</name>
    <dbReference type="NCBI Taxonomy" id="1903181"/>
    <lineage>
        <taxon>Archaea</taxon>
        <taxon>Methanobacteriati</taxon>
        <taxon>Methanobacteriota</taxon>
        <taxon>Methanonatronarchaeia</taxon>
        <taxon>Methanonatronarchaeales</taxon>
        <taxon>Methanonatronarchaeaceae</taxon>
        <taxon>Candidatus Methanohalarchaeum</taxon>
    </lineage>
</organism>